<evidence type="ECO:0000256" key="3">
    <source>
        <dbReference type="ARBA" id="ARBA00022691"/>
    </source>
</evidence>
<dbReference type="SUPFAM" id="SSF50249">
    <property type="entry name" value="Nucleic acid-binding proteins"/>
    <property type="match status" value="1"/>
</dbReference>
<dbReference type="Pfam" id="PF05958">
    <property type="entry name" value="tRNA_U5-meth_tr"/>
    <property type="match status" value="1"/>
</dbReference>
<keyword evidence="2 4" id="KW-0808">Transferase</keyword>
<dbReference type="PROSITE" id="PS51687">
    <property type="entry name" value="SAM_MT_RNA_M5U"/>
    <property type="match status" value="1"/>
</dbReference>
<dbReference type="HOGENOM" id="CLU_014689_8_1_12"/>
<dbReference type="GO" id="GO:0070041">
    <property type="term" value="F:rRNA (uridine-C5-)-methyltransferase activity"/>
    <property type="evidence" value="ECO:0007669"/>
    <property type="project" value="TreeGrafter"/>
</dbReference>
<dbReference type="Gene3D" id="3.40.50.150">
    <property type="entry name" value="Vaccinia Virus protein VP39"/>
    <property type="match status" value="2"/>
</dbReference>
<feature type="active site" description="Nucleophile" evidence="4">
    <location>
        <position position="348"/>
    </location>
</feature>
<dbReference type="SUPFAM" id="SSF53335">
    <property type="entry name" value="S-adenosyl-L-methionine-dependent methyltransferases"/>
    <property type="match status" value="1"/>
</dbReference>
<feature type="binding site" evidence="4">
    <location>
        <position position="321"/>
    </location>
    <ligand>
        <name>S-adenosyl-L-methionine</name>
        <dbReference type="ChEBI" id="CHEBI:59789"/>
    </ligand>
</feature>
<reference evidence="7 8" key="1">
    <citation type="journal article" date="2012" name="BMC Genomics">
        <title>Comparative genomics of Brachyspira pilosicoli strains: genome rearrangements, reductions and correlation of genetic compliment with phenotypic diversity.</title>
        <authorList>
            <person name="Mappley L.J."/>
            <person name="Black M.L."/>
            <person name="Abuoun M."/>
            <person name="Darby A.C."/>
            <person name="Woodward M.J."/>
            <person name="Parkhill J."/>
            <person name="Turner A.K."/>
            <person name="Bellgard M.I."/>
            <person name="La T."/>
            <person name="Phillips N.D."/>
            <person name="La Ragione R.M."/>
            <person name="Hampson D.J."/>
        </authorList>
    </citation>
    <scope>NUCLEOTIDE SEQUENCE [LARGE SCALE GENOMIC DNA]</scope>
    <source>
        <strain evidence="7">B2904</strain>
    </source>
</reference>
<proteinExistence type="inferred from homology"/>
<dbReference type="InterPro" id="IPR002792">
    <property type="entry name" value="TRAM_dom"/>
</dbReference>
<feature type="binding site" evidence="4">
    <location>
        <position position="260"/>
    </location>
    <ligand>
        <name>S-adenosyl-L-methionine</name>
        <dbReference type="ChEBI" id="CHEBI:59789"/>
    </ligand>
</feature>
<dbReference type="InterPro" id="IPR029063">
    <property type="entry name" value="SAM-dependent_MTases_sf"/>
</dbReference>
<dbReference type="GO" id="GO:0070475">
    <property type="term" value="P:rRNA base methylation"/>
    <property type="evidence" value="ECO:0007669"/>
    <property type="project" value="TreeGrafter"/>
</dbReference>
<evidence type="ECO:0000313" key="8">
    <source>
        <dbReference type="Proteomes" id="UP000007346"/>
    </source>
</evidence>
<feature type="domain" description="TRAM" evidence="6">
    <location>
        <begin position="1"/>
        <end position="51"/>
    </location>
</feature>
<feature type="binding site" evidence="4">
    <location>
        <position position="232"/>
    </location>
    <ligand>
        <name>S-adenosyl-L-methionine</name>
        <dbReference type="ChEBI" id="CHEBI:59789"/>
    </ligand>
</feature>
<dbReference type="InterPro" id="IPR010280">
    <property type="entry name" value="U5_MeTrfase_fam"/>
</dbReference>
<dbReference type="PANTHER" id="PTHR11061:SF30">
    <property type="entry name" value="TRNA (URACIL(54)-C(5))-METHYLTRANSFERASE"/>
    <property type="match status" value="1"/>
</dbReference>
<evidence type="ECO:0000256" key="4">
    <source>
        <dbReference type="PROSITE-ProRule" id="PRU01024"/>
    </source>
</evidence>
<dbReference type="AlphaFoldDB" id="J9UE73"/>
<feature type="binding site" evidence="4">
    <location>
        <position position="287"/>
    </location>
    <ligand>
        <name>S-adenosyl-L-methionine</name>
        <dbReference type="ChEBI" id="CHEBI:59789"/>
    </ligand>
</feature>
<protein>
    <submittedName>
        <fullName evidence="7">RNA methyltransferase, TrmA family</fullName>
    </submittedName>
</protein>
<dbReference type="InterPro" id="IPR012340">
    <property type="entry name" value="NA-bd_OB-fold"/>
</dbReference>
<dbReference type="RefSeq" id="WP_014935720.1">
    <property type="nucleotide sequence ID" value="NC_018607.1"/>
</dbReference>
<sequence>MKVEIIDTAYGGYGVAKEGKVIFVAHSVEGDVVDISIKKENKNFCYANINSIIQPSKHRIKAKCKYAGICGGCVFNHIEYNKQLEIKKSIVLNSIRNIEYKNKINIIKSPNEHYRLRVNMIAQNGNIGFYKFNTNEFVNIDECIILKEKLFCKIKNFVNRSNITGNIYAIESNNDKTLSFADIIKQNKNIDTSYFDGITIKQKKKTKIYGIDKTNYNTYFGVVPLSHKSFFQSNHYLLDEFQKSAVKYFNEYDKNIVELYAGSGFFSVAIKEKLKSLNIDYKLISSEISSDAIKIAKDIIKEDASETLKKINYNLDSLFVDPPREGLDKKVIENIIRIKPKKIIYISCNPMTFSRDINLLKEYYQLIDLNIIDMFPDTYHIELISCLKLIK</sequence>
<name>J9UE73_BRAPL</name>
<evidence type="ECO:0000256" key="1">
    <source>
        <dbReference type="ARBA" id="ARBA00022603"/>
    </source>
</evidence>
<dbReference type="Proteomes" id="UP000007346">
    <property type="component" value="Chromosome"/>
</dbReference>
<keyword evidence="1 4" id="KW-0489">Methyltransferase</keyword>
<feature type="active site" evidence="5">
    <location>
        <position position="348"/>
    </location>
</feature>
<dbReference type="EMBL" id="CP003490">
    <property type="protein sequence ID" value="AFR70326.1"/>
    <property type="molecule type" value="Genomic_DNA"/>
</dbReference>
<dbReference type="PROSITE" id="PS01230">
    <property type="entry name" value="TRMA_1"/>
    <property type="match status" value="1"/>
</dbReference>
<dbReference type="PANTHER" id="PTHR11061">
    <property type="entry name" value="RNA M5U METHYLTRANSFERASE"/>
    <property type="match status" value="1"/>
</dbReference>
<evidence type="ECO:0000259" key="6">
    <source>
        <dbReference type="PROSITE" id="PS50926"/>
    </source>
</evidence>
<evidence type="ECO:0000256" key="2">
    <source>
        <dbReference type="ARBA" id="ARBA00022679"/>
    </source>
</evidence>
<dbReference type="PROSITE" id="PS50926">
    <property type="entry name" value="TRAM"/>
    <property type="match status" value="1"/>
</dbReference>
<dbReference type="PATRIC" id="fig|1133568.3.peg.983"/>
<keyword evidence="3 4" id="KW-0949">S-adenosyl-L-methionine</keyword>
<accession>J9UE73</accession>
<dbReference type="KEGG" id="bpj:B2904_orf983"/>
<evidence type="ECO:0000256" key="5">
    <source>
        <dbReference type="PROSITE-ProRule" id="PRU10015"/>
    </source>
</evidence>
<comment type="similarity">
    <text evidence="4">Belongs to the class I-like SAM-binding methyltransferase superfamily. RNA M5U methyltransferase family.</text>
</comment>
<dbReference type="InterPro" id="IPR030390">
    <property type="entry name" value="MeTrfase_TrmA_AS"/>
</dbReference>
<gene>
    <name evidence="7" type="primary">ygcA</name>
    <name evidence="7" type="ORF">B2904_orf983</name>
</gene>
<organism evidence="7 8">
    <name type="scientific">Brachyspira pilosicoli B2904</name>
    <dbReference type="NCBI Taxonomy" id="1133568"/>
    <lineage>
        <taxon>Bacteria</taxon>
        <taxon>Pseudomonadati</taxon>
        <taxon>Spirochaetota</taxon>
        <taxon>Spirochaetia</taxon>
        <taxon>Brachyspirales</taxon>
        <taxon>Brachyspiraceae</taxon>
        <taxon>Brachyspira</taxon>
    </lineage>
</organism>
<evidence type="ECO:0000313" key="7">
    <source>
        <dbReference type="EMBL" id="AFR70326.1"/>
    </source>
</evidence>
<dbReference type="Gene3D" id="2.40.50.140">
    <property type="entry name" value="Nucleic acid-binding proteins"/>
    <property type="match status" value="1"/>
</dbReference>